<protein>
    <submittedName>
        <fullName evidence="2">DUF362 domain-containing protein</fullName>
    </submittedName>
</protein>
<organism evidence="2 3">
    <name type="scientific">Dysosmobacter acutus</name>
    <dbReference type="NCBI Taxonomy" id="2841504"/>
    <lineage>
        <taxon>Bacteria</taxon>
        <taxon>Bacillati</taxon>
        <taxon>Bacillota</taxon>
        <taxon>Clostridia</taxon>
        <taxon>Eubacteriales</taxon>
        <taxon>Oscillospiraceae</taxon>
        <taxon>Dysosmobacter</taxon>
    </lineage>
</organism>
<dbReference type="RefSeq" id="WP_216559118.1">
    <property type="nucleotide sequence ID" value="NZ_JAHLQN010000001.1"/>
</dbReference>
<comment type="caution">
    <text evidence="2">The sequence shown here is derived from an EMBL/GenBank/DDBJ whole genome shotgun (WGS) entry which is preliminary data.</text>
</comment>
<proteinExistence type="predicted"/>
<reference evidence="2 3" key="1">
    <citation type="submission" date="2021-06" db="EMBL/GenBank/DDBJ databases">
        <authorList>
            <person name="Sun Q."/>
            <person name="Li D."/>
        </authorList>
    </citation>
    <scope>NUCLEOTIDE SEQUENCE [LARGE SCALE GENOMIC DNA]</scope>
    <source>
        <strain evidence="2 3">MSJ-2</strain>
    </source>
</reference>
<gene>
    <name evidence="2" type="ORF">KQI82_04215</name>
</gene>
<dbReference type="InterPro" id="IPR007160">
    <property type="entry name" value="DUF362"/>
</dbReference>
<accession>A0ABS6F930</accession>
<evidence type="ECO:0000313" key="3">
    <source>
        <dbReference type="Proteomes" id="UP000787672"/>
    </source>
</evidence>
<dbReference type="Proteomes" id="UP000787672">
    <property type="component" value="Unassembled WGS sequence"/>
</dbReference>
<dbReference type="EMBL" id="JAHLQN010000001">
    <property type="protein sequence ID" value="MBU5626126.1"/>
    <property type="molecule type" value="Genomic_DNA"/>
</dbReference>
<dbReference type="Pfam" id="PF04015">
    <property type="entry name" value="DUF362"/>
    <property type="match status" value="1"/>
</dbReference>
<name>A0ABS6F930_9FIRM</name>
<feature type="domain" description="DUF362" evidence="1">
    <location>
        <begin position="67"/>
        <end position="205"/>
    </location>
</feature>
<evidence type="ECO:0000313" key="2">
    <source>
        <dbReference type="EMBL" id="MBU5626126.1"/>
    </source>
</evidence>
<evidence type="ECO:0000259" key="1">
    <source>
        <dbReference type="Pfam" id="PF04015"/>
    </source>
</evidence>
<keyword evidence="3" id="KW-1185">Reference proteome</keyword>
<sequence length="427" mass="46866">MEFIDRALKDVEFPRIVKIRQNFDPFYIKDVPAAVRAGVEKLSGYAAIQPGQRIAITGTSRGVDRMPEVLRTVVELVKAKGAEPFIIPAMGSHGGATAEGQRNMLAGLGVTEETMGVPILATMDVELIAHISDGRPVYVDKYAHEADGIILVNRIKNHTGFRGDYESGLMKMMAIGLGKQRGAKNYHSTGFKYMGKTIAEVGNTVLKKEKILFGVGVIENSHGKLSDIACLEPNEIPVVEKELLKLAHSYLPRPFFDKADVLVVQEIGKDVSGTGMDSNVIGRYNNEYVSSPEISYTRIVVLDLSEHTNGNGNGMGFADYTTRRFFNKLSLEQTYPNVITSAHSMTVRIPMIIDTDKLAIAAALQACLVQEGEKPKVGFILNTKDLDTIYISESLLDEARACPHVEVVGEPFDIPFTENGELKLSFK</sequence>